<organism evidence="1 2">
    <name type="scientific">Trichomonas vaginalis (strain ATCC PRA-98 / G3)</name>
    <dbReference type="NCBI Taxonomy" id="412133"/>
    <lineage>
        <taxon>Eukaryota</taxon>
        <taxon>Metamonada</taxon>
        <taxon>Parabasalia</taxon>
        <taxon>Trichomonadida</taxon>
        <taxon>Trichomonadidae</taxon>
        <taxon>Trichomonas</taxon>
    </lineage>
</organism>
<dbReference type="KEGG" id="tva:4746105"/>
<dbReference type="VEuPathDB" id="TrichDB:TVAG_331610"/>
<sequence>MNPSLITRGKNWTQAHNAQFFFTSAYSSQNIQAALDVIAQICYNTNNNHIERSIPIQHQNKKGCC</sequence>
<evidence type="ECO:0000313" key="1">
    <source>
        <dbReference type="EMBL" id="EAX88445.1"/>
    </source>
</evidence>
<gene>
    <name evidence="1" type="ORF">TVAG_331610</name>
</gene>
<protein>
    <submittedName>
        <fullName evidence="1">Uncharacterized protein</fullName>
    </submittedName>
</protein>
<dbReference type="InterPro" id="IPR027417">
    <property type="entry name" value="P-loop_NTPase"/>
</dbReference>
<dbReference type="VEuPathDB" id="TrichDB:TVAGG3_0669270"/>
<keyword evidence="2" id="KW-1185">Reference proteome</keyword>
<dbReference type="EMBL" id="DS114308">
    <property type="protein sequence ID" value="EAX88445.1"/>
    <property type="molecule type" value="Genomic_DNA"/>
</dbReference>
<name>A2G312_TRIV3</name>
<dbReference type="Proteomes" id="UP000001542">
    <property type="component" value="Unassembled WGS sequence"/>
</dbReference>
<dbReference type="Gene3D" id="3.40.50.300">
    <property type="entry name" value="P-loop containing nucleotide triphosphate hydrolases"/>
    <property type="match status" value="1"/>
</dbReference>
<reference evidence="1" key="2">
    <citation type="journal article" date="2007" name="Science">
        <title>Draft genome sequence of the sexually transmitted pathogen Trichomonas vaginalis.</title>
        <authorList>
            <person name="Carlton J.M."/>
            <person name="Hirt R.P."/>
            <person name="Silva J.C."/>
            <person name="Delcher A.L."/>
            <person name="Schatz M."/>
            <person name="Zhao Q."/>
            <person name="Wortman J.R."/>
            <person name="Bidwell S.L."/>
            <person name="Alsmark U.C.M."/>
            <person name="Besteiro S."/>
            <person name="Sicheritz-Ponten T."/>
            <person name="Noel C.J."/>
            <person name="Dacks J.B."/>
            <person name="Foster P.G."/>
            <person name="Simillion C."/>
            <person name="Van de Peer Y."/>
            <person name="Miranda-Saavedra D."/>
            <person name="Barton G.J."/>
            <person name="Westrop G.D."/>
            <person name="Mueller S."/>
            <person name="Dessi D."/>
            <person name="Fiori P.L."/>
            <person name="Ren Q."/>
            <person name="Paulsen I."/>
            <person name="Zhang H."/>
            <person name="Bastida-Corcuera F.D."/>
            <person name="Simoes-Barbosa A."/>
            <person name="Brown M.T."/>
            <person name="Hayes R.D."/>
            <person name="Mukherjee M."/>
            <person name="Okumura C.Y."/>
            <person name="Schneider R."/>
            <person name="Smith A.J."/>
            <person name="Vanacova S."/>
            <person name="Villalvazo M."/>
            <person name="Haas B.J."/>
            <person name="Pertea M."/>
            <person name="Feldblyum T.V."/>
            <person name="Utterback T.R."/>
            <person name="Shu C.L."/>
            <person name="Osoegawa K."/>
            <person name="de Jong P.J."/>
            <person name="Hrdy I."/>
            <person name="Horvathova L."/>
            <person name="Zubacova Z."/>
            <person name="Dolezal P."/>
            <person name="Malik S.B."/>
            <person name="Logsdon J.M. Jr."/>
            <person name="Henze K."/>
            <person name="Gupta A."/>
            <person name="Wang C.C."/>
            <person name="Dunne R.L."/>
            <person name="Upcroft J.A."/>
            <person name="Upcroft P."/>
            <person name="White O."/>
            <person name="Salzberg S.L."/>
            <person name="Tang P."/>
            <person name="Chiu C.-H."/>
            <person name="Lee Y.-S."/>
            <person name="Embley T.M."/>
            <person name="Coombs G.H."/>
            <person name="Mottram J.C."/>
            <person name="Tachezy J."/>
            <person name="Fraser-Liggett C.M."/>
            <person name="Johnson P.J."/>
        </authorList>
    </citation>
    <scope>NUCLEOTIDE SEQUENCE [LARGE SCALE GENOMIC DNA]</scope>
    <source>
        <strain evidence="1">G3</strain>
    </source>
</reference>
<reference evidence="1" key="1">
    <citation type="submission" date="2006-10" db="EMBL/GenBank/DDBJ databases">
        <authorList>
            <person name="Amadeo P."/>
            <person name="Zhao Q."/>
            <person name="Wortman J."/>
            <person name="Fraser-Liggett C."/>
            <person name="Carlton J."/>
        </authorList>
    </citation>
    <scope>NUCLEOTIDE SEQUENCE</scope>
    <source>
        <strain evidence="1">G3</strain>
    </source>
</reference>
<dbReference type="RefSeq" id="XP_001301375.1">
    <property type="nucleotide sequence ID" value="XM_001301374.1"/>
</dbReference>
<dbReference type="AlphaFoldDB" id="A2G312"/>
<accession>A2G312</accession>
<evidence type="ECO:0000313" key="2">
    <source>
        <dbReference type="Proteomes" id="UP000001542"/>
    </source>
</evidence>
<proteinExistence type="predicted"/>
<dbReference type="InParanoid" id="A2G312"/>